<keyword evidence="2" id="KW-0812">Transmembrane</keyword>
<feature type="transmembrane region" description="Helical" evidence="2">
    <location>
        <begin position="104"/>
        <end position="126"/>
    </location>
</feature>
<dbReference type="SUPFAM" id="SSF82171">
    <property type="entry name" value="DPP6 N-terminal domain-like"/>
    <property type="match status" value="1"/>
</dbReference>
<feature type="compositionally biased region" description="Polar residues" evidence="1">
    <location>
        <begin position="138"/>
        <end position="152"/>
    </location>
</feature>
<proteinExistence type="predicted"/>
<dbReference type="RefSeq" id="WP_184640321.1">
    <property type="nucleotide sequence ID" value="NZ_BAABKT010000035.1"/>
</dbReference>
<reference evidence="3 4" key="1">
    <citation type="submission" date="2020-08" db="EMBL/GenBank/DDBJ databases">
        <title>Sequencing the genomes of 1000 actinobacteria strains.</title>
        <authorList>
            <person name="Klenk H.-P."/>
        </authorList>
    </citation>
    <scope>NUCLEOTIDE SEQUENCE [LARGE SCALE GENOMIC DNA]</scope>
    <source>
        <strain evidence="3 4">DSM 44593</strain>
    </source>
</reference>
<evidence type="ECO:0000313" key="3">
    <source>
        <dbReference type="EMBL" id="MBB6001208.1"/>
    </source>
</evidence>
<comment type="caution">
    <text evidence="3">The sequence shown here is derived from an EMBL/GenBank/DDBJ whole genome shotgun (WGS) entry which is preliminary data.</text>
</comment>
<evidence type="ECO:0000256" key="1">
    <source>
        <dbReference type="SAM" id="MobiDB-lite"/>
    </source>
</evidence>
<name>A0A841EKA4_9ACTN</name>
<dbReference type="Proteomes" id="UP000578077">
    <property type="component" value="Unassembled WGS sequence"/>
</dbReference>
<evidence type="ECO:0000256" key="2">
    <source>
        <dbReference type="SAM" id="Phobius"/>
    </source>
</evidence>
<dbReference type="AlphaFoldDB" id="A0A841EKA4"/>
<gene>
    <name evidence="3" type="ORF">HNR25_005037</name>
</gene>
<keyword evidence="4" id="KW-1185">Reference proteome</keyword>
<keyword evidence="2" id="KW-0472">Membrane</keyword>
<evidence type="ECO:0000313" key="4">
    <source>
        <dbReference type="Proteomes" id="UP000578077"/>
    </source>
</evidence>
<dbReference type="EMBL" id="JACHLY010000002">
    <property type="protein sequence ID" value="MBB6001208.1"/>
    <property type="molecule type" value="Genomic_DNA"/>
</dbReference>
<accession>A0A841EKA4</accession>
<sequence>MSEPAPHSSPVILVVSADERSAEVTVERHTHTVVGTTPKETRNAALDRAAAYAAHLGRPVLVDARDGNGLWRLTVTPAGVVRAAGGTEAARLSGKRTSTRGRRIALAAAGAVLAAALLAGGALAAVRYGPEPRPDTTAPAQEQHAATMQTRQAPPGFTREAVWRRTMHADTRPDVAPGGERAAYIDTGGRLSVVGPDGEPVWRADLPIPADDVAGSPRFVHAGAGTAVAVVGGGALWLWPPDGGTPEEIELPEGADVSFAGGAPLVIAGGRASIPIDGELASVDKPQGTGAVLSDGEQVLTAVVQGPWIWVAPDGTNRSVQPRPPEGAGALHEVYTAGGGRVVAAWSLPGEDDRVLLAFHDWSDGSVAAAAEAPLEGLREGAYVHSSGAAAFGPVVADPQAGDADALEGFGAVSAAGDTVFGAVGGGAVAATAGAEPIELEGDVARPWGLLGGRAVVVADGDLYALVPE</sequence>
<organism evidence="3 4">
    <name type="scientific">Streptomonospora salina</name>
    <dbReference type="NCBI Taxonomy" id="104205"/>
    <lineage>
        <taxon>Bacteria</taxon>
        <taxon>Bacillati</taxon>
        <taxon>Actinomycetota</taxon>
        <taxon>Actinomycetes</taxon>
        <taxon>Streptosporangiales</taxon>
        <taxon>Nocardiopsidaceae</taxon>
        <taxon>Streptomonospora</taxon>
    </lineage>
</organism>
<keyword evidence="2" id="KW-1133">Transmembrane helix</keyword>
<protein>
    <submittedName>
        <fullName evidence="3">Uncharacterized protein</fullName>
    </submittedName>
</protein>
<feature type="region of interest" description="Disordered" evidence="1">
    <location>
        <begin position="131"/>
        <end position="153"/>
    </location>
</feature>